<feature type="transmembrane region" description="Helical" evidence="1">
    <location>
        <begin position="23"/>
        <end position="43"/>
    </location>
</feature>
<accession>A0A5R9FFU8</accession>
<keyword evidence="1" id="KW-1133">Transmembrane helix</keyword>
<comment type="caution">
    <text evidence="2">The sequence shown here is derived from an EMBL/GenBank/DDBJ whole genome shotgun (WGS) entry which is preliminary data.</text>
</comment>
<keyword evidence="1" id="KW-0472">Membrane</keyword>
<dbReference type="RefSeq" id="WP_138048276.1">
    <property type="nucleotide sequence ID" value="NZ_VBZC01000038.1"/>
</dbReference>
<evidence type="ECO:0000256" key="1">
    <source>
        <dbReference type="SAM" id="Phobius"/>
    </source>
</evidence>
<gene>
    <name evidence="2" type="ORF">FE633_29815</name>
</gene>
<evidence type="ECO:0000313" key="3">
    <source>
        <dbReference type="Proteomes" id="UP000305906"/>
    </source>
</evidence>
<sequence length="288" mass="31182">MEELDTLRPPTGRRDHLSMDLQGVGALAAAGVALLSVPATLLVGRWQTRAALQTAQAAMRQADATYRAALDSVRAQGLNEHEQWRRGIRRDAYAALLQAVLNYKEQASNVFSQGATDPHQAPDAIAASKPLAADMTHKNLVVRLEGPDEVSNAGQALVDAVEGLMQVCRTWANTALTRTLLDECRASHPHEVERIADLGATFRVRNYWHQIGSPDMPNEADEILSELRSLLRTIGLLGRMPLLLTQQEPGAYGDASSALETAIGDFIASTRTALHAEPQPISDPYAPA</sequence>
<keyword evidence="3" id="KW-1185">Reference proteome</keyword>
<dbReference type="EMBL" id="VBZC01000038">
    <property type="protein sequence ID" value="TLS42672.1"/>
    <property type="molecule type" value="Genomic_DNA"/>
</dbReference>
<organism evidence="2 3">
    <name type="scientific">Streptomyces montanus</name>
    <dbReference type="NCBI Taxonomy" id="2580423"/>
    <lineage>
        <taxon>Bacteria</taxon>
        <taxon>Bacillati</taxon>
        <taxon>Actinomycetota</taxon>
        <taxon>Actinomycetes</taxon>
        <taxon>Kitasatosporales</taxon>
        <taxon>Streptomycetaceae</taxon>
        <taxon>Streptomyces</taxon>
    </lineage>
</organism>
<protein>
    <submittedName>
        <fullName evidence="2">Uncharacterized protein</fullName>
    </submittedName>
</protein>
<keyword evidence="1" id="KW-0812">Transmembrane</keyword>
<dbReference type="Proteomes" id="UP000305906">
    <property type="component" value="Unassembled WGS sequence"/>
</dbReference>
<proteinExistence type="predicted"/>
<name>A0A5R9FFU8_9ACTN</name>
<dbReference type="AlphaFoldDB" id="A0A5R9FFU8"/>
<evidence type="ECO:0000313" key="2">
    <source>
        <dbReference type="EMBL" id="TLS42672.1"/>
    </source>
</evidence>
<reference evidence="2 3" key="1">
    <citation type="submission" date="2019-05" db="EMBL/GenBank/DDBJ databases">
        <title>Streptomyces sp. NEAU-C151, a novel actinomycete isolated from soil.</title>
        <authorList>
            <person name="Han L."/>
            <person name="Jiang H."/>
        </authorList>
    </citation>
    <scope>NUCLEOTIDE SEQUENCE [LARGE SCALE GENOMIC DNA]</scope>
    <source>
        <strain evidence="2 3">NEAU-C151</strain>
    </source>
</reference>